<dbReference type="Proteomes" id="UP000194127">
    <property type="component" value="Unassembled WGS sequence"/>
</dbReference>
<dbReference type="OrthoDB" id="2635at2759"/>
<name>A0A1X6MRY9_9APHY</name>
<dbReference type="PANTHER" id="PTHR12175:SF1">
    <property type="entry name" value="PITH DOMAIN-CONTAINING PROTEIN 1"/>
    <property type="match status" value="1"/>
</dbReference>
<sequence length="214" mass="23576">MAHNHSHENCGDESHGHDHQHGIPEAQGHRDNLFTYIDHPNVVALNAAAPGKGPEVVKPWSERLDEEKFLESDADDQLILRVPFTGSVKLRAVLIKAGPSDQTPAKVALFSNLENADFSDVVDLKPVQEFDIPQGREVGEYHVMPAKFPNVTSLTLFFPASQGADTTRVYYIGFLGQFSERKNVPVVTVYESQANLADHEKIQGVDGNISTPQP</sequence>
<dbReference type="Pfam" id="PF06201">
    <property type="entry name" value="PITH"/>
    <property type="match status" value="1"/>
</dbReference>
<comment type="similarity">
    <text evidence="1">Belongs to the PITHD1 family.</text>
</comment>
<dbReference type="EMBL" id="KZ110603">
    <property type="protein sequence ID" value="OSX58996.1"/>
    <property type="molecule type" value="Genomic_DNA"/>
</dbReference>
<feature type="domain" description="PITH" evidence="3">
    <location>
        <begin position="22"/>
        <end position="194"/>
    </location>
</feature>
<organism evidence="4 5">
    <name type="scientific">Postia placenta MAD-698-R-SB12</name>
    <dbReference type="NCBI Taxonomy" id="670580"/>
    <lineage>
        <taxon>Eukaryota</taxon>
        <taxon>Fungi</taxon>
        <taxon>Dikarya</taxon>
        <taxon>Basidiomycota</taxon>
        <taxon>Agaricomycotina</taxon>
        <taxon>Agaricomycetes</taxon>
        <taxon>Polyporales</taxon>
        <taxon>Adustoporiaceae</taxon>
        <taxon>Rhodonia</taxon>
    </lineage>
</organism>
<dbReference type="GO" id="GO:0005634">
    <property type="term" value="C:nucleus"/>
    <property type="evidence" value="ECO:0007669"/>
    <property type="project" value="TreeGrafter"/>
</dbReference>
<evidence type="ECO:0000256" key="2">
    <source>
        <dbReference type="SAM" id="MobiDB-lite"/>
    </source>
</evidence>
<reference evidence="4 5" key="1">
    <citation type="submission" date="2017-04" db="EMBL/GenBank/DDBJ databases">
        <title>Genome Sequence of the Model Brown-Rot Fungus Postia placenta SB12.</title>
        <authorList>
            <consortium name="DOE Joint Genome Institute"/>
            <person name="Gaskell J."/>
            <person name="Kersten P."/>
            <person name="Larrondo L.F."/>
            <person name="Canessa P."/>
            <person name="Martinez D."/>
            <person name="Hibbett D."/>
            <person name="Schmoll M."/>
            <person name="Kubicek C.P."/>
            <person name="Martinez A.T."/>
            <person name="Yadav J."/>
            <person name="Master E."/>
            <person name="Magnuson J.K."/>
            <person name="James T."/>
            <person name="Yaver D."/>
            <person name="Berka R."/>
            <person name="Labutti K."/>
            <person name="Lipzen A."/>
            <person name="Aerts A."/>
            <person name="Barry K."/>
            <person name="Henrissat B."/>
            <person name="Blanchette R."/>
            <person name="Grigoriev I."/>
            <person name="Cullen D."/>
        </authorList>
    </citation>
    <scope>NUCLEOTIDE SEQUENCE [LARGE SCALE GENOMIC DNA]</scope>
    <source>
        <strain evidence="4 5">MAD-698-R-SB12</strain>
    </source>
</reference>
<dbReference type="SUPFAM" id="SSF49785">
    <property type="entry name" value="Galactose-binding domain-like"/>
    <property type="match status" value="1"/>
</dbReference>
<dbReference type="InterPro" id="IPR010400">
    <property type="entry name" value="PITH_dom"/>
</dbReference>
<protein>
    <recommendedName>
        <fullName evidence="3">PITH domain-containing protein</fullName>
    </recommendedName>
</protein>
<dbReference type="RefSeq" id="XP_024335790.1">
    <property type="nucleotide sequence ID" value="XM_024477864.1"/>
</dbReference>
<dbReference type="PROSITE" id="PS51532">
    <property type="entry name" value="PITH"/>
    <property type="match status" value="1"/>
</dbReference>
<dbReference type="AlphaFoldDB" id="A0A1X6MRY9"/>
<dbReference type="InterPro" id="IPR008979">
    <property type="entry name" value="Galactose-bd-like_sf"/>
</dbReference>
<evidence type="ECO:0000259" key="3">
    <source>
        <dbReference type="PROSITE" id="PS51532"/>
    </source>
</evidence>
<dbReference type="InterPro" id="IPR045099">
    <property type="entry name" value="PITH1-like"/>
</dbReference>
<dbReference type="PANTHER" id="PTHR12175">
    <property type="entry name" value="AD039 HT014 THIOREDOXIN FAMILY TRP26"/>
    <property type="match status" value="1"/>
</dbReference>
<evidence type="ECO:0000313" key="4">
    <source>
        <dbReference type="EMBL" id="OSX58996.1"/>
    </source>
</evidence>
<proteinExistence type="inferred from homology"/>
<keyword evidence="5" id="KW-1185">Reference proteome</keyword>
<dbReference type="GeneID" id="36322814"/>
<accession>A0A1X6MRY9</accession>
<dbReference type="InterPro" id="IPR037047">
    <property type="entry name" value="PITH_dom_sf"/>
</dbReference>
<dbReference type="GO" id="GO:0005737">
    <property type="term" value="C:cytoplasm"/>
    <property type="evidence" value="ECO:0007669"/>
    <property type="project" value="UniProtKB-ARBA"/>
</dbReference>
<evidence type="ECO:0000313" key="5">
    <source>
        <dbReference type="Proteomes" id="UP000194127"/>
    </source>
</evidence>
<feature type="region of interest" description="Disordered" evidence="2">
    <location>
        <begin position="1"/>
        <end position="26"/>
    </location>
</feature>
<gene>
    <name evidence="4" type="ORF">POSPLADRAFT_1041216</name>
</gene>
<dbReference type="Gene3D" id="2.60.120.470">
    <property type="entry name" value="PITH domain"/>
    <property type="match status" value="1"/>
</dbReference>
<evidence type="ECO:0000256" key="1">
    <source>
        <dbReference type="ARBA" id="ARBA00025788"/>
    </source>
</evidence>